<feature type="transmembrane region" description="Helical" evidence="5">
    <location>
        <begin position="23"/>
        <end position="43"/>
    </location>
</feature>
<feature type="transmembrane region" description="Helical" evidence="5">
    <location>
        <begin position="223"/>
        <end position="242"/>
    </location>
</feature>
<dbReference type="OrthoDB" id="413079at2759"/>
<dbReference type="Pfam" id="PF07690">
    <property type="entry name" value="MFS_1"/>
    <property type="match status" value="1"/>
</dbReference>
<dbReference type="GO" id="GO:0022857">
    <property type="term" value="F:transmembrane transporter activity"/>
    <property type="evidence" value="ECO:0007669"/>
    <property type="project" value="InterPro"/>
</dbReference>
<sequence>MILSRPCTTDATTGALIPYIQPAYNIGTLFVALVYLVNFAGWLTAAFTVAHVTSFLGMGATFMGAQVNTFAAGLQNAHRWLGVVHAAYGFGAFITPMVATTLASKTTYWHYYYLVLLGASVANMGLLFFAFRRELLKRPTARNAGEQMKKALSQRSVWILSMFWFLYVGAEVTVGGWVVEFLIRVRNGVPSKVGYVASGFWAGLFLGRILLADITNKLGERAMIFAYIIIGLILQLMFWFIPDIIANAVVVSILGFVIGPFYPAGVSVITRLLPKDMHVATLGFSSSIGQAGSAAFPFLTGAIASKAGVAVLQPIIVALLVGMFILWAMMPGVWRPVK</sequence>
<feature type="transmembrane region" description="Helical" evidence="5">
    <location>
        <begin position="193"/>
        <end position="211"/>
    </location>
</feature>
<dbReference type="InterPro" id="IPR036259">
    <property type="entry name" value="MFS_trans_sf"/>
</dbReference>
<dbReference type="Gene3D" id="1.20.1250.20">
    <property type="entry name" value="MFS general substrate transporter like domains"/>
    <property type="match status" value="1"/>
</dbReference>
<dbReference type="PROSITE" id="PS50850">
    <property type="entry name" value="MFS"/>
    <property type="match status" value="1"/>
</dbReference>
<dbReference type="PANTHER" id="PTHR23514:SF15">
    <property type="entry name" value="TRANSPORTER, PUTATIVE (AFU_ORTHOLOGUE AFUA_8G05090)-RELATED"/>
    <property type="match status" value="1"/>
</dbReference>
<keyword evidence="2 5" id="KW-0812">Transmembrane</keyword>
<reference evidence="7" key="1">
    <citation type="submission" date="2022-11" db="EMBL/GenBank/DDBJ databases">
        <authorList>
            <person name="Scott C."/>
            <person name="Bruce N."/>
        </authorList>
    </citation>
    <scope>NUCLEOTIDE SEQUENCE</scope>
</reference>
<evidence type="ECO:0000259" key="6">
    <source>
        <dbReference type="PROSITE" id="PS50850"/>
    </source>
</evidence>
<feature type="transmembrane region" description="Helical" evidence="5">
    <location>
        <begin position="157"/>
        <end position="178"/>
    </location>
</feature>
<gene>
    <name evidence="7" type="ORF">PPNO1_LOCUS2114</name>
</gene>
<dbReference type="EMBL" id="CALLCH030000004">
    <property type="protein sequence ID" value="CAI4212348.1"/>
    <property type="molecule type" value="Genomic_DNA"/>
</dbReference>
<evidence type="ECO:0000313" key="8">
    <source>
        <dbReference type="Proteomes" id="UP000838763"/>
    </source>
</evidence>
<evidence type="ECO:0000256" key="2">
    <source>
        <dbReference type="ARBA" id="ARBA00022692"/>
    </source>
</evidence>
<feature type="transmembrane region" description="Helical" evidence="5">
    <location>
        <begin position="248"/>
        <end position="270"/>
    </location>
</feature>
<keyword evidence="8" id="KW-1185">Reference proteome</keyword>
<dbReference type="InterPro" id="IPR011701">
    <property type="entry name" value="MFS"/>
</dbReference>
<keyword evidence="3 5" id="KW-1133">Transmembrane helix</keyword>
<protein>
    <recommendedName>
        <fullName evidence="6">Major facilitator superfamily (MFS) profile domain-containing protein</fullName>
    </recommendedName>
</protein>
<evidence type="ECO:0000256" key="3">
    <source>
        <dbReference type="ARBA" id="ARBA00022989"/>
    </source>
</evidence>
<feature type="domain" description="Major facilitator superfamily (MFS) profile" evidence="6">
    <location>
        <begin position="157"/>
        <end position="338"/>
    </location>
</feature>
<evidence type="ECO:0000256" key="4">
    <source>
        <dbReference type="ARBA" id="ARBA00023136"/>
    </source>
</evidence>
<organism evidence="7 8">
    <name type="scientific">Parascedosporium putredinis</name>
    <dbReference type="NCBI Taxonomy" id="1442378"/>
    <lineage>
        <taxon>Eukaryota</taxon>
        <taxon>Fungi</taxon>
        <taxon>Dikarya</taxon>
        <taxon>Ascomycota</taxon>
        <taxon>Pezizomycotina</taxon>
        <taxon>Sordariomycetes</taxon>
        <taxon>Hypocreomycetidae</taxon>
        <taxon>Microascales</taxon>
        <taxon>Microascaceae</taxon>
        <taxon>Parascedosporium</taxon>
    </lineage>
</organism>
<dbReference type="InterPro" id="IPR051788">
    <property type="entry name" value="MFS_Transporter"/>
</dbReference>
<dbReference type="Proteomes" id="UP000838763">
    <property type="component" value="Unassembled WGS sequence"/>
</dbReference>
<feature type="transmembrane region" description="Helical" evidence="5">
    <location>
        <begin position="80"/>
        <end position="99"/>
    </location>
</feature>
<keyword evidence="4 5" id="KW-0472">Membrane</keyword>
<dbReference type="AlphaFoldDB" id="A0A9P1GXZ6"/>
<dbReference type="FunFam" id="1.20.1250.20:FF:000286">
    <property type="entry name" value="MFS efflux transporter"/>
    <property type="match status" value="1"/>
</dbReference>
<evidence type="ECO:0000256" key="1">
    <source>
        <dbReference type="ARBA" id="ARBA00004141"/>
    </source>
</evidence>
<feature type="transmembrane region" description="Helical" evidence="5">
    <location>
        <begin position="111"/>
        <end position="131"/>
    </location>
</feature>
<accession>A0A9P1GXZ6</accession>
<dbReference type="SUPFAM" id="SSF103473">
    <property type="entry name" value="MFS general substrate transporter"/>
    <property type="match status" value="1"/>
</dbReference>
<dbReference type="PANTHER" id="PTHR23514">
    <property type="entry name" value="BYPASS OF STOP CODON PROTEIN 6"/>
    <property type="match status" value="1"/>
</dbReference>
<feature type="transmembrane region" description="Helical" evidence="5">
    <location>
        <begin position="282"/>
        <end position="304"/>
    </location>
</feature>
<evidence type="ECO:0000256" key="5">
    <source>
        <dbReference type="SAM" id="Phobius"/>
    </source>
</evidence>
<evidence type="ECO:0000313" key="7">
    <source>
        <dbReference type="EMBL" id="CAI4212348.1"/>
    </source>
</evidence>
<comment type="subcellular location">
    <subcellularLocation>
        <location evidence="1">Membrane</location>
        <topology evidence="1">Multi-pass membrane protein</topology>
    </subcellularLocation>
</comment>
<comment type="caution">
    <text evidence="7">The sequence shown here is derived from an EMBL/GenBank/DDBJ whole genome shotgun (WGS) entry which is preliminary data.</text>
</comment>
<feature type="transmembrane region" description="Helical" evidence="5">
    <location>
        <begin position="49"/>
        <end position="68"/>
    </location>
</feature>
<dbReference type="InterPro" id="IPR020846">
    <property type="entry name" value="MFS_dom"/>
</dbReference>
<proteinExistence type="predicted"/>
<feature type="transmembrane region" description="Helical" evidence="5">
    <location>
        <begin position="310"/>
        <end position="330"/>
    </location>
</feature>
<dbReference type="GO" id="GO:0016020">
    <property type="term" value="C:membrane"/>
    <property type="evidence" value="ECO:0007669"/>
    <property type="project" value="UniProtKB-SubCell"/>
</dbReference>
<name>A0A9P1GXZ6_9PEZI</name>